<protein>
    <submittedName>
        <fullName evidence="1">Uncharacterized protein</fullName>
    </submittedName>
</protein>
<gene>
    <name evidence="1" type="ORF">G2W53_018844</name>
</gene>
<dbReference type="Proteomes" id="UP000634136">
    <property type="component" value="Unassembled WGS sequence"/>
</dbReference>
<keyword evidence="2" id="KW-1185">Reference proteome</keyword>
<evidence type="ECO:0000313" key="2">
    <source>
        <dbReference type="Proteomes" id="UP000634136"/>
    </source>
</evidence>
<sequence>MENPRNDESHQKVGMCSWDPETFCTNDGTLDSSS</sequence>
<accession>A0A834TWJ6</accession>
<reference evidence="1" key="1">
    <citation type="submission" date="2020-09" db="EMBL/GenBank/DDBJ databases">
        <title>Genome-Enabled Discovery of Anthraquinone Biosynthesis in Senna tora.</title>
        <authorList>
            <person name="Kang S.-H."/>
            <person name="Pandey R.P."/>
            <person name="Lee C.-M."/>
            <person name="Sim J.-S."/>
            <person name="Jeong J.-T."/>
            <person name="Choi B.-S."/>
            <person name="Jung M."/>
            <person name="Ginzburg D."/>
            <person name="Zhao K."/>
            <person name="Won S.Y."/>
            <person name="Oh T.-J."/>
            <person name="Yu Y."/>
            <person name="Kim N.-H."/>
            <person name="Lee O.R."/>
            <person name="Lee T.-H."/>
            <person name="Bashyal P."/>
            <person name="Kim T.-S."/>
            <person name="Lee W.-H."/>
            <person name="Kawkins C."/>
            <person name="Kim C.-K."/>
            <person name="Kim J.S."/>
            <person name="Ahn B.O."/>
            <person name="Rhee S.Y."/>
            <person name="Sohng J.K."/>
        </authorList>
    </citation>
    <scope>NUCLEOTIDE SEQUENCE</scope>
    <source>
        <tissue evidence="1">Leaf</tissue>
    </source>
</reference>
<evidence type="ECO:0000313" key="1">
    <source>
        <dbReference type="EMBL" id="KAF7827680.1"/>
    </source>
</evidence>
<dbReference type="AlphaFoldDB" id="A0A834TWJ6"/>
<dbReference type="EMBL" id="JAAIUW010000006">
    <property type="protein sequence ID" value="KAF7827680.1"/>
    <property type="molecule type" value="Genomic_DNA"/>
</dbReference>
<comment type="caution">
    <text evidence="1">The sequence shown here is derived from an EMBL/GenBank/DDBJ whole genome shotgun (WGS) entry which is preliminary data.</text>
</comment>
<proteinExistence type="predicted"/>
<organism evidence="1 2">
    <name type="scientific">Senna tora</name>
    <dbReference type="NCBI Taxonomy" id="362788"/>
    <lineage>
        <taxon>Eukaryota</taxon>
        <taxon>Viridiplantae</taxon>
        <taxon>Streptophyta</taxon>
        <taxon>Embryophyta</taxon>
        <taxon>Tracheophyta</taxon>
        <taxon>Spermatophyta</taxon>
        <taxon>Magnoliopsida</taxon>
        <taxon>eudicotyledons</taxon>
        <taxon>Gunneridae</taxon>
        <taxon>Pentapetalae</taxon>
        <taxon>rosids</taxon>
        <taxon>fabids</taxon>
        <taxon>Fabales</taxon>
        <taxon>Fabaceae</taxon>
        <taxon>Caesalpinioideae</taxon>
        <taxon>Cassia clade</taxon>
        <taxon>Senna</taxon>
    </lineage>
</organism>
<name>A0A834TWJ6_9FABA</name>